<keyword evidence="2 4" id="KW-0819">tRNA processing</keyword>
<feature type="domain" description="Pseudouridine synthase I TruA alpha/beta" evidence="8">
    <location>
        <begin position="142"/>
        <end position="244"/>
    </location>
</feature>
<evidence type="ECO:0000259" key="8">
    <source>
        <dbReference type="Pfam" id="PF01416"/>
    </source>
</evidence>
<evidence type="ECO:0000313" key="9">
    <source>
        <dbReference type="EMBL" id="ODN67717.1"/>
    </source>
</evidence>
<comment type="function">
    <text evidence="4">Formation of pseudouridine at positions 38, 39 and 40 in the anticodon stem and loop of transfer RNAs.</text>
</comment>
<name>A0A1E3GUL1_9GAMM</name>
<dbReference type="InterPro" id="IPR020094">
    <property type="entry name" value="TruA/RsuA/RluB/E/F_N"/>
</dbReference>
<dbReference type="PIRSF" id="PIRSF001430">
    <property type="entry name" value="tRNA_psdUrid_synth"/>
    <property type="match status" value="1"/>
</dbReference>
<dbReference type="PANTHER" id="PTHR11142:SF0">
    <property type="entry name" value="TRNA PSEUDOURIDINE SYNTHASE-LIKE 1"/>
    <property type="match status" value="1"/>
</dbReference>
<dbReference type="EC" id="5.4.99.12" evidence="4"/>
<dbReference type="Proteomes" id="UP000094379">
    <property type="component" value="Unassembled WGS sequence"/>
</dbReference>
<reference evidence="9 10" key="1">
    <citation type="submission" date="2016-07" db="EMBL/GenBank/DDBJ databases">
        <title>Draft Genome Sequence of Methylophaga muralis Bur 1.</title>
        <authorList>
            <person name="Vasilenko O.V."/>
            <person name="Doronina N.V."/>
            <person name="Shmareva M.N."/>
            <person name="Tarlachkov S.V."/>
            <person name="Mustakhimov I."/>
            <person name="Trotsenko Y.A."/>
        </authorList>
    </citation>
    <scope>NUCLEOTIDE SEQUENCE [LARGE SCALE GENOMIC DNA]</scope>
    <source>
        <strain evidence="9 10">Bur 1</strain>
    </source>
</reference>
<dbReference type="Pfam" id="PF01416">
    <property type="entry name" value="PseudoU_synth_1"/>
    <property type="match status" value="2"/>
</dbReference>
<feature type="binding site" evidence="4 6">
    <location>
        <position position="109"/>
    </location>
    <ligand>
        <name>substrate</name>
    </ligand>
</feature>
<comment type="caution">
    <text evidence="9">The sequence shown here is derived from an EMBL/GenBank/DDBJ whole genome shotgun (WGS) entry which is preliminary data.</text>
</comment>
<dbReference type="FunFam" id="3.30.70.580:FF:000001">
    <property type="entry name" value="tRNA pseudouridine synthase A"/>
    <property type="match status" value="1"/>
</dbReference>
<dbReference type="InterPro" id="IPR020097">
    <property type="entry name" value="PsdUridine_synth_TruA_a/b_dom"/>
</dbReference>
<proteinExistence type="inferred from homology"/>
<sequence>MRLALGVEYDGSRFHGWQFQPAQRTVQGELQKALSLIANEQTEVFAAGRTDTGVHALNQVVHFDTTAFREERNWLLGLNSNLPHDVSVKWVKPVPEDFNARFSATKRRYRYLILNRDSRSSVHHQRMWWVYKSLDEHKMQLAANLLLGQHDFSAFRAQECQAKSPIKTLDKLIVTRCDDCIAVDVEARSFLHHMVRNLLGVLVPVGEGKRPVEWAREVLQSQDRNMAGVTAPPQGLYLTDVIYPDEYCLPTVSGFPVLW</sequence>
<evidence type="ECO:0000313" key="10">
    <source>
        <dbReference type="Proteomes" id="UP000094379"/>
    </source>
</evidence>
<dbReference type="InterPro" id="IPR020095">
    <property type="entry name" value="PsdUridine_synth_TruA_C"/>
</dbReference>
<dbReference type="SUPFAM" id="SSF55120">
    <property type="entry name" value="Pseudouridine synthase"/>
    <property type="match status" value="1"/>
</dbReference>
<dbReference type="AlphaFoldDB" id="A0A1E3GUL1"/>
<dbReference type="GO" id="GO:0160147">
    <property type="term" value="F:tRNA pseudouridine(38-40) synthase activity"/>
    <property type="evidence" value="ECO:0007669"/>
    <property type="project" value="UniProtKB-EC"/>
</dbReference>
<feature type="domain" description="Pseudouridine synthase I TruA alpha/beta" evidence="8">
    <location>
        <begin position="8"/>
        <end position="102"/>
    </location>
</feature>
<feature type="active site" description="Nucleophile" evidence="4 5">
    <location>
        <position position="51"/>
    </location>
</feature>
<keyword evidence="3 4" id="KW-0413">Isomerase</keyword>
<dbReference type="GO" id="GO:0003723">
    <property type="term" value="F:RNA binding"/>
    <property type="evidence" value="ECO:0007669"/>
    <property type="project" value="InterPro"/>
</dbReference>
<dbReference type="CDD" id="cd02570">
    <property type="entry name" value="PseudoU_synth_EcTruA"/>
    <property type="match status" value="1"/>
</dbReference>
<dbReference type="STRING" id="291169.A9E74_00551"/>
<protein>
    <recommendedName>
        <fullName evidence="4">tRNA pseudouridine synthase A</fullName>
        <ecNumber evidence="4">5.4.99.12</ecNumber>
    </recommendedName>
    <alternativeName>
        <fullName evidence="4">tRNA pseudouridine(38-40) synthase</fullName>
    </alternativeName>
    <alternativeName>
        <fullName evidence="4">tRNA pseudouridylate synthase I</fullName>
    </alternativeName>
    <alternativeName>
        <fullName evidence="4">tRNA-uridine isomerase I</fullName>
    </alternativeName>
</protein>
<dbReference type="PATRIC" id="fig|291169.3.peg.554"/>
<comment type="catalytic activity">
    <reaction evidence="4 7">
        <text>uridine(38/39/40) in tRNA = pseudouridine(38/39/40) in tRNA</text>
        <dbReference type="Rhea" id="RHEA:22376"/>
        <dbReference type="Rhea" id="RHEA-COMP:10085"/>
        <dbReference type="Rhea" id="RHEA-COMP:10087"/>
        <dbReference type="ChEBI" id="CHEBI:65314"/>
        <dbReference type="ChEBI" id="CHEBI:65315"/>
        <dbReference type="EC" id="5.4.99.12"/>
    </reaction>
</comment>
<dbReference type="EMBL" id="MCRI01000003">
    <property type="protein sequence ID" value="ODN67717.1"/>
    <property type="molecule type" value="Genomic_DNA"/>
</dbReference>
<evidence type="ECO:0000256" key="5">
    <source>
        <dbReference type="PIRSR" id="PIRSR001430-1"/>
    </source>
</evidence>
<dbReference type="GO" id="GO:0031119">
    <property type="term" value="P:tRNA pseudouridine synthesis"/>
    <property type="evidence" value="ECO:0007669"/>
    <property type="project" value="UniProtKB-UniRule"/>
</dbReference>
<dbReference type="InterPro" id="IPR020103">
    <property type="entry name" value="PsdUridine_synth_cat_dom_sf"/>
</dbReference>
<dbReference type="Gene3D" id="3.30.70.580">
    <property type="entry name" value="Pseudouridine synthase I, catalytic domain, N-terminal subdomain"/>
    <property type="match status" value="1"/>
</dbReference>
<evidence type="ECO:0000256" key="1">
    <source>
        <dbReference type="ARBA" id="ARBA00009375"/>
    </source>
</evidence>
<dbReference type="Gene3D" id="3.30.70.660">
    <property type="entry name" value="Pseudouridine synthase I, catalytic domain, C-terminal subdomain"/>
    <property type="match status" value="1"/>
</dbReference>
<evidence type="ECO:0000256" key="6">
    <source>
        <dbReference type="PIRSR" id="PIRSR001430-2"/>
    </source>
</evidence>
<comment type="caution">
    <text evidence="4">Lacks conserved residue(s) required for the propagation of feature annotation.</text>
</comment>
<dbReference type="RefSeq" id="WP_069295109.1">
    <property type="nucleotide sequence ID" value="NZ_MCRI01000003.1"/>
</dbReference>
<comment type="subunit">
    <text evidence="4">Homodimer.</text>
</comment>
<evidence type="ECO:0000256" key="7">
    <source>
        <dbReference type="RuleBase" id="RU003792"/>
    </source>
</evidence>
<accession>A0A1E3GUL1</accession>
<dbReference type="NCBIfam" id="TIGR00071">
    <property type="entry name" value="hisT_truA"/>
    <property type="match status" value="1"/>
</dbReference>
<organism evidence="9 10">
    <name type="scientific">Methylophaga muralis</name>
    <dbReference type="NCBI Taxonomy" id="291169"/>
    <lineage>
        <taxon>Bacteria</taxon>
        <taxon>Pseudomonadati</taxon>
        <taxon>Pseudomonadota</taxon>
        <taxon>Gammaproteobacteria</taxon>
        <taxon>Thiotrichales</taxon>
        <taxon>Piscirickettsiaceae</taxon>
        <taxon>Methylophaga</taxon>
    </lineage>
</organism>
<dbReference type="PANTHER" id="PTHR11142">
    <property type="entry name" value="PSEUDOURIDYLATE SYNTHASE"/>
    <property type="match status" value="1"/>
</dbReference>
<gene>
    <name evidence="4 9" type="primary">truA</name>
    <name evidence="9" type="ORF">A9E74_00551</name>
</gene>
<evidence type="ECO:0000256" key="3">
    <source>
        <dbReference type="ARBA" id="ARBA00023235"/>
    </source>
</evidence>
<dbReference type="HAMAP" id="MF_00171">
    <property type="entry name" value="TruA"/>
    <property type="match status" value="1"/>
</dbReference>
<keyword evidence="10" id="KW-1185">Reference proteome</keyword>
<comment type="similarity">
    <text evidence="1 4 7">Belongs to the tRNA pseudouridine synthase TruA family.</text>
</comment>
<dbReference type="InterPro" id="IPR001406">
    <property type="entry name" value="PsdUridine_synth_TruA"/>
</dbReference>
<evidence type="ECO:0000256" key="2">
    <source>
        <dbReference type="ARBA" id="ARBA00022694"/>
    </source>
</evidence>
<evidence type="ECO:0000256" key="4">
    <source>
        <dbReference type="HAMAP-Rule" id="MF_00171"/>
    </source>
</evidence>